<dbReference type="GO" id="GO:0005829">
    <property type="term" value="C:cytosol"/>
    <property type="evidence" value="ECO:0007669"/>
    <property type="project" value="TreeGrafter"/>
</dbReference>
<proteinExistence type="predicted"/>
<reference evidence="2 3" key="2">
    <citation type="submission" date="2018-11" db="EMBL/GenBank/DDBJ databases">
        <authorList>
            <consortium name="Pathogen Informatics"/>
        </authorList>
    </citation>
    <scope>NUCLEOTIDE SEQUENCE [LARGE SCALE GENOMIC DNA]</scope>
</reference>
<evidence type="ECO:0000313" key="4">
    <source>
        <dbReference type="WBParaSite" id="TCNE_0000410601-mRNA-1"/>
    </source>
</evidence>
<dbReference type="Pfam" id="PF00621">
    <property type="entry name" value="RhoGEF"/>
    <property type="match status" value="1"/>
</dbReference>
<dbReference type="Gene3D" id="1.20.900.10">
    <property type="entry name" value="Dbl homology (DH) domain"/>
    <property type="match status" value="1"/>
</dbReference>
<dbReference type="PANTHER" id="PTHR45834:SF3">
    <property type="entry name" value="RHO GUANINE NUCLEOTIDE EXCHANGE FACTOR 3, ISOFORM L"/>
    <property type="match status" value="1"/>
</dbReference>
<dbReference type="AlphaFoldDB" id="A0A183U6I6"/>
<organism evidence="3 4">
    <name type="scientific">Toxocara canis</name>
    <name type="common">Canine roundworm</name>
    <dbReference type="NCBI Taxonomy" id="6265"/>
    <lineage>
        <taxon>Eukaryota</taxon>
        <taxon>Metazoa</taxon>
        <taxon>Ecdysozoa</taxon>
        <taxon>Nematoda</taxon>
        <taxon>Chromadorea</taxon>
        <taxon>Rhabditida</taxon>
        <taxon>Spirurina</taxon>
        <taxon>Ascaridomorpha</taxon>
        <taxon>Ascaridoidea</taxon>
        <taxon>Toxocaridae</taxon>
        <taxon>Toxocara</taxon>
    </lineage>
</organism>
<dbReference type="EMBL" id="UYWY01006277">
    <property type="protein sequence ID" value="VDM29823.1"/>
    <property type="molecule type" value="Genomic_DNA"/>
</dbReference>
<dbReference type="WBParaSite" id="TCNE_0000410601-mRNA-1">
    <property type="protein sequence ID" value="TCNE_0000410601-mRNA-1"/>
    <property type="gene ID" value="TCNE_0000410601"/>
</dbReference>
<sequence length="83" mass="9501">MPKLSLEGFLLTPVQRICRYPLQLTELLKATPVSHLDREPVQAAATAMKSVAASINEKKRRLESLQKIALWQRNVEGWRVNVY</sequence>
<evidence type="ECO:0000313" key="2">
    <source>
        <dbReference type="EMBL" id="VDM29823.1"/>
    </source>
</evidence>
<accession>A0A183U6I6</accession>
<dbReference type="Proteomes" id="UP000050794">
    <property type="component" value="Unassembled WGS sequence"/>
</dbReference>
<dbReference type="SUPFAM" id="SSF48065">
    <property type="entry name" value="DBL homology domain (DH-domain)"/>
    <property type="match status" value="1"/>
</dbReference>
<dbReference type="InterPro" id="IPR035899">
    <property type="entry name" value="DBL_dom_sf"/>
</dbReference>
<dbReference type="PROSITE" id="PS50010">
    <property type="entry name" value="DH_2"/>
    <property type="match status" value="1"/>
</dbReference>
<dbReference type="PANTHER" id="PTHR45834">
    <property type="entry name" value="RHO GUANINE NUCLEOTIDE EXCHANGE FACTOR 9-RELATED"/>
    <property type="match status" value="1"/>
</dbReference>
<dbReference type="GO" id="GO:0035556">
    <property type="term" value="P:intracellular signal transduction"/>
    <property type="evidence" value="ECO:0007669"/>
    <property type="project" value="InterPro"/>
</dbReference>
<dbReference type="InterPro" id="IPR001331">
    <property type="entry name" value="GDS_CDC24_CS"/>
</dbReference>
<dbReference type="InterPro" id="IPR053086">
    <property type="entry name" value="RhoGEF_domain"/>
</dbReference>
<keyword evidence="3" id="KW-1185">Reference proteome</keyword>
<protein>
    <submittedName>
        <fullName evidence="4">DH domain-containing protein</fullName>
    </submittedName>
</protein>
<evidence type="ECO:0000259" key="1">
    <source>
        <dbReference type="PROSITE" id="PS50010"/>
    </source>
</evidence>
<dbReference type="PROSITE" id="PS00741">
    <property type="entry name" value="DH_1"/>
    <property type="match status" value="1"/>
</dbReference>
<name>A0A183U6I6_TOXCA</name>
<evidence type="ECO:0000313" key="3">
    <source>
        <dbReference type="Proteomes" id="UP000050794"/>
    </source>
</evidence>
<reference evidence="4" key="1">
    <citation type="submission" date="2016-06" db="UniProtKB">
        <authorList>
            <consortium name="WormBaseParasite"/>
        </authorList>
    </citation>
    <scope>IDENTIFICATION</scope>
</reference>
<dbReference type="InterPro" id="IPR000219">
    <property type="entry name" value="DH_dom"/>
</dbReference>
<feature type="domain" description="DH" evidence="1">
    <location>
        <begin position="1"/>
        <end position="58"/>
    </location>
</feature>
<dbReference type="GO" id="GO:0005085">
    <property type="term" value="F:guanyl-nucleotide exchange factor activity"/>
    <property type="evidence" value="ECO:0007669"/>
    <property type="project" value="InterPro"/>
</dbReference>
<gene>
    <name evidence="2" type="ORF">TCNE_LOCUS4106</name>
</gene>